<keyword evidence="1" id="KW-0472">Membrane</keyword>
<evidence type="ECO:0008006" key="3">
    <source>
        <dbReference type="Google" id="ProtNLM"/>
    </source>
</evidence>
<dbReference type="PANTHER" id="PTHR43300">
    <property type="entry name" value="ACETYLTRANSFERASE"/>
    <property type="match status" value="1"/>
</dbReference>
<accession>A0A0F9R6X6</accession>
<dbReference type="AlphaFoldDB" id="A0A0F9R6X6"/>
<feature type="transmembrane region" description="Helical" evidence="1">
    <location>
        <begin position="16"/>
        <end position="37"/>
    </location>
</feature>
<feature type="transmembrane region" description="Helical" evidence="1">
    <location>
        <begin position="324"/>
        <end position="349"/>
    </location>
</feature>
<evidence type="ECO:0000256" key="1">
    <source>
        <dbReference type="SAM" id="Phobius"/>
    </source>
</evidence>
<feature type="transmembrane region" description="Helical" evidence="1">
    <location>
        <begin position="274"/>
        <end position="304"/>
    </location>
</feature>
<reference evidence="2" key="1">
    <citation type="journal article" date="2015" name="Nature">
        <title>Complex archaea that bridge the gap between prokaryotes and eukaryotes.</title>
        <authorList>
            <person name="Spang A."/>
            <person name="Saw J.H."/>
            <person name="Jorgensen S.L."/>
            <person name="Zaremba-Niedzwiedzka K."/>
            <person name="Martijn J."/>
            <person name="Lind A.E."/>
            <person name="van Eijk R."/>
            <person name="Schleper C."/>
            <person name="Guy L."/>
            <person name="Ettema T.J."/>
        </authorList>
    </citation>
    <scope>NUCLEOTIDE SEQUENCE</scope>
</reference>
<dbReference type="Gene3D" id="2.160.10.10">
    <property type="entry name" value="Hexapeptide repeat proteins"/>
    <property type="match status" value="2"/>
</dbReference>
<proteinExistence type="predicted"/>
<feature type="transmembrane region" description="Helical" evidence="1">
    <location>
        <begin position="49"/>
        <end position="82"/>
    </location>
</feature>
<gene>
    <name evidence="2" type="ORF">LCGC14_0614280</name>
</gene>
<evidence type="ECO:0000313" key="2">
    <source>
        <dbReference type="EMBL" id="KKN52265.1"/>
    </source>
</evidence>
<dbReference type="PANTHER" id="PTHR43300:SF10">
    <property type="entry name" value="2,3,4,5-TETRAHYDROPYRIDINE-2,6-DICARBOXYLATE N-ACETYLTRANSFERASE"/>
    <property type="match status" value="1"/>
</dbReference>
<keyword evidence="1" id="KW-0812">Transmembrane</keyword>
<dbReference type="InterPro" id="IPR011004">
    <property type="entry name" value="Trimer_LpxA-like_sf"/>
</dbReference>
<dbReference type="InterPro" id="IPR050179">
    <property type="entry name" value="Trans_hexapeptide_repeat"/>
</dbReference>
<keyword evidence="1" id="KW-1133">Transmembrane helix</keyword>
<name>A0A0F9R6X6_9ZZZZ</name>
<comment type="caution">
    <text evidence="2">The sequence shown here is derived from an EMBL/GenBank/DDBJ whole genome shotgun (WGS) entry which is preliminary data.</text>
</comment>
<protein>
    <recommendedName>
        <fullName evidence="3">Bacterial transferase hexapeptide repeat protein</fullName>
    </recommendedName>
</protein>
<dbReference type="SUPFAM" id="SSF51161">
    <property type="entry name" value="Trimeric LpxA-like enzymes"/>
    <property type="match status" value="2"/>
</dbReference>
<dbReference type="EMBL" id="LAZR01001026">
    <property type="protein sequence ID" value="KKN52265.1"/>
    <property type="molecule type" value="Genomic_DNA"/>
</dbReference>
<organism evidence="2">
    <name type="scientific">marine sediment metagenome</name>
    <dbReference type="NCBI Taxonomy" id="412755"/>
    <lineage>
        <taxon>unclassified sequences</taxon>
        <taxon>metagenomes</taxon>
        <taxon>ecological metagenomes</taxon>
    </lineage>
</organism>
<sequence>MRIGPRTTNTLAKKRYLILYFILITLSAQPPILWIWFFWHFFPSLNLTFYILFPFVFFLGILLLIISSIVIAKIFLIFINIFHKPKEGVFLRHKNDKDFCYWSLRSVIKKWPIWLARQLSLPFLEILVFKILGVKTSFSNSLYEGWIDCEFVEFGKNVKIGQGSLITSNIIIKDKLIIKKVTIQDNVIIGAHAVVLPGTKIDADTILDAISMTNINQHLEGNSIYHGSPAKKIKNPFKIIDKTTLEEAIFKENNIEKYNPEDLKVEGKELSIPFHFYIIAGWIIIGCSFIMPGFLFFLFTFGILLPDLFSITFSLSILLNLKTIMIMLLTPLVLVGLYLLHLFFVALFTRWFYKLADKRGPAQGVFDRKLSEASKVLDYYHFRSFLLKYPVFAFVRSPFPWLVNWELKFIGSNKIGKGTVFEDTFFHSHNNFGDNCYIGTYAHITNHLVDGVYGEENLTFFGAQIGNNCIFSSSSGALPGTEMGDNSTILPMSATIKYDKLGESGIYAHFPAKKLSKEEIKEITGGEDIEE</sequence>